<dbReference type="GO" id="GO:0006508">
    <property type="term" value="P:proteolysis"/>
    <property type="evidence" value="ECO:0007669"/>
    <property type="project" value="UniProtKB-KW"/>
</dbReference>
<dbReference type="PROSITE" id="PS51935">
    <property type="entry name" value="NLPC_P60"/>
    <property type="match status" value="1"/>
</dbReference>
<feature type="domain" description="NlpC/P60" evidence="6">
    <location>
        <begin position="239"/>
        <end position="370"/>
    </location>
</feature>
<organism evidence="7 8">
    <name type="scientific">Paenibacillus solanacearum</name>
    <dbReference type="NCBI Taxonomy" id="2048548"/>
    <lineage>
        <taxon>Bacteria</taxon>
        <taxon>Bacillati</taxon>
        <taxon>Bacillota</taxon>
        <taxon>Bacilli</taxon>
        <taxon>Bacillales</taxon>
        <taxon>Paenibacillaceae</taxon>
        <taxon>Paenibacillus</taxon>
    </lineage>
</organism>
<proteinExistence type="predicted"/>
<dbReference type="PROSITE" id="PS51257">
    <property type="entry name" value="PROKAR_LIPOPROTEIN"/>
    <property type="match status" value="1"/>
</dbReference>
<evidence type="ECO:0000256" key="4">
    <source>
        <dbReference type="SAM" id="MobiDB-lite"/>
    </source>
</evidence>
<keyword evidence="3" id="KW-0788">Thiol protease</keyword>
<dbReference type="PANTHER" id="PTHR47053:SF1">
    <property type="entry name" value="MUREIN DD-ENDOPEPTIDASE MEPH-RELATED"/>
    <property type="match status" value="1"/>
</dbReference>
<feature type="signal peptide" evidence="5">
    <location>
        <begin position="1"/>
        <end position="21"/>
    </location>
</feature>
<dbReference type="InterPro" id="IPR051202">
    <property type="entry name" value="Peptidase_C40"/>
</dbReference>
<dbReference type="Proteomes" id="UP000693672">
    <property type="component" value="Unassembled WGS sequence"/>
</dbReference>
<reference evidence="7" key="1">
    <citation type="submission" date="2021-06" db="EMBL/GenBank/DDBJ databases">
        <authorList>
            <person name="Criscuolo A."/>
        </authorList>
    </citation>
    <scope>NUCLEOTIDE SEQUENCE</scope>
    <source>
        <strain evidence="7">CIP111600</strain>
    </source>
</reference>
<dbReference type="InterPro" id="IPR000064">
    <property type="entry name" value="NLP_P60_dom"/>
</dbReference>
<dbReference type="GO" id="GO:0008234">
    <property type="term" value="F:cysteine-type peptidase activity"/>
    <property type="evidence" value="ECO:0007669"/>
    <property type="project" value="UniProtKB-KW"/>
</dbReference>
<protein>
    <recommendedName>
        <fullName evidence="6">NlpC/P60 domain-containing protein</fullName>
    </recommendedName>
</protein>
<dbReference type="EMBL" id="CAJVAS010000035">
    <property type="protein sequence ID" value="CAG7646516.1"/>
    <property type="molecule type" value="Genomic_DNA"/>
</dbReference>
<dbReference type="AlphaFoldDB" id="A0A916K711"/>
<dbReference type="PANTHER" id="PTHR47053">
    <property type="entry name" value="MUREIN DD-ENDOPEPTIDASE MEPH-RELATED"/>
    <property type="match status" value="1"/>
</dbReference>
<gene>
    <name evidence="7" type="ORF">PAESOLCIP111_05180</name>
</gene>
<feature type="region of interest" description="Disordered" evidence="4">
    <location>
        <begin position="190"/>
        <end position="222"/>
    </location>
</feature>
<keyword evidence="5" id="KW-0732">Signal</keyword>
<dbReference type="Pfam" id="PF00877">
    <property type="entry name" value="NLPC_P60"/>
    <property type="match status" value="1"/>
</dbReference>
<keyword evidence="8" id="KW-1185">Reference proteome</keyword>
<evidence type="ECO:0000313" key="8">
    <source>
        <dbReference type="Proteomes" id="UP000693672"/>
    </source>
</evidence>
<sequence length="371" mass="40774">MKKVWHRSALVLLSAAMVAVSGCGPQLSHEQQQSKQQGIPSNNGLAANRQKSENLNGGMANGSSEATPGTLRIQSTQDELSIPLVTVGGKDYVIGSDFAHSLEYNYHWNANSNVFQIGENDASVELKVGSTNAIKEEVPVTLPDPPILQNSQVHIPVSAIAALFSEELSYELKGKQMVFHGTNVAAIGAIDGPDEQNSGSELDFEDDPNDPFKGDEGSGPMVTPTASYWDQPAIPVLKNIDMNELIRQGKRYLGIDYLFGADPYPQSGRFDCSRYTQYLFGKQSVQLSRLARSQAKQGVAVSRKSLRKGDLMFFYVPGRFRTNRTVGHVGIYMGNQKMIHSSPLPENGVQITNINKAYWKKTYLEARRVAY</sequence>
<feature type="chain" id="PRO_5038546913" description="NlpC/P60 domain-containing protein" evidence="5">
    <location>
        <begin position="22"/>
        <end position="371"/>
    </location>
</feature>
<keyword evidence="1" id="KW-0645">Protease</keyword>
<evidence type="ECO:0000256" key="2">
    <source>
        <dbReference type="ARBA" id="ARBA00022801"/>
    </source>
</evidence>
<evidence type="ECO:0000259" key="6">
    <source>
        <dbReference type="PROSITE" id="PS51935"/>
    </source>
</evidence>
<evidence type="ECO:0000313" key="7">
    <source>
        <dbReference type="EMBL" id="CAG7646516.1"/>
    </source>
</evidence>
<name>A0A916K711_9BACL</name>
<evidence type="ECO:0000256" key="3">
    <source>
        <dbReference type="ARBA" id="ARBA00022807"/>
    </source>
</evidence>
<evidence type="ECO:0000256" key="5">
    <source>
        <dbReference type="SAM" id="SignalP"/>
    </source>
</evidence>
<feature type="region of interest" description="Disordered" evidence="4">
    <location>
        <begin position="27"/>
        <end position="69"/>
    </location>
</feature>
<evidence type="ECO:0000256" key="1">
    <source>
        <dbReference type="ARBA" id="ARBA00022670"/>
    </source>
</evidence>
<feature type="compositionally biased region" description="Low complexity" evidence="4">
    <location>
        <begin position="27"/>
        <end position="37"/>
    </location>
</feature>
<accession>A0A916K711</accession>
<dbReference type="InterPro" id="IPR012854">
    <property type="entry name" value="Cu_amine_oxidase-like_N"/>
</dbReference>
<dbReference type="RefSeq" id="WP_218094903.1">
    <property type="nucleotide sequence ID" value="NZ_CAJVAS010000035.1"/>
</dbReference>
<dbReference type="Pfam" id="PF07833">
    <property type="entry name" value="Cu_amine_oxidN1"/>
    <property type="match status" value="1"/>
</dbReference>
<comment type="caution">
    <text evidence="7">The sequence shown here is derived from an EMBL/GenBank/DDBJ whole genome shotgun (WGS) entry which is preliminary data.</text>
</comment>
<keyword evidence="2" id="KW-0378">Hydrolase</keyword>